<gene>
    <name evidence="1" type="ordered locus">RD1_1581</name>
</gene>
<sequence length="34" mass="3450">MAGPQAAKGFVRLPAALIIAAGKVNGRVLDFTVP</sequence>
<name>Q169Y5_ROSDO</name>
<dbReference type="EMBL" id="CP000362">
    <property type="protein sequence ID" value="ABG31208.1"/>
    <property type="molecule type" value="Genomic_DNA"/>
</dbReference>
<organism evidence="1 2">
    <name type="scientific">Roseobacter denitrificans (strain ATCC 33942 / OCh 114)</name>
    <name type="common">Erythrobacter sp. (strain OCh 114)</name>
    <name type="synonym">Roseobacter denitrificans</name>
    <dbReference type="NCBI Taxonomy" id="375451"/>
    <lineage>
        <taxon>Bacteria</taxon>
        <taxon>Pseudomonadati</taxon>
        <taxon>Pseudomonadota</taxon>
        <taxon>Alphaproteobacteria</taxon>
        <taxon>Rhodobacterales</taxon>
        <taxon>Roseobacteraceae</taxon>
        <taxon>Roseobacter</taxon>
    </lineage>
</organism>
<dbReference type="AlphaFoldDB" id="Q169Y5"/>
<dbReference type="HOGENOM" id="CLU_3375681_0_0_5"/>
<keyword evidence="2" id="KW-1185">Reference proteome</keyword>
<evidence type="ECO:0000313" key="1">
    <source>
        <dbReference type="EMBL" id="ABG31208.1"/>
    </source>
</evidence>
<protein>
    <submittedName>
        <fullName evidence="1">Uncharacterized protein</fullName>
    </submittedName>
</protein>
<dbReference type="Proteomes" id="UP000007029">
    <property type="component" value="Chromosome"/>
</dbReference>
<accession>Q169Y5</accession>
<dbReference type="KEGG" id="rde:RD1_1581"/>
<evidence type="ECO:0000313" key="2">
    <source>
        <dbReference type="Proteomes" id="UP000007029"/>
    </source>
</evidence>
<reference evidence="1 2" key="1">
    <citation type="journal article" date="2007" name="J. Bacteriol.">
        <title>The complete genome sequence of Roseobacter denitrificans reveals a mixotrophic rather than photosynthetic metabolism.</title>
        <authorList>
            <person name="Swingley W.D."/>
            <person name="Sadekar S."/>
            <person name="Mastrian S.D."/>
            <person name="Matthies H.J."/>
            <person name="Hao J."/>
            <person name="Ramos H."/>
            <person name="Acharya C.R."/>
            <person name="Conrad A.L."/>
            <person name="Taylor H.L."/>
            <person name="Dejesa L.C."/>
            <person name="Shah M.K."/>
            <person name="O'huallachain M.E."/>
            <person name="Lince M.T."/>
            <person name="Blankenship R.E."/>
            <person name="Beatty J.T."/>
            <person name="Touchman J.W."/>
        </authorList>
    </citation>
    <scope>NUCLEOTIDE SEQUENCE [LARGE SCALE GENOMIC DNA]</scope>
    <source>
        <strain evidence="2">ATCC 33942 / OCh 114</strain>
    </source>
</reference>
<proteinExistence type="predicted"/>